<dbReference type="Proteomes" id="UP001516400">
    <property type="component" value="Unassembled WGS sequence"/>
</dbReference>
<name>A0ABD2PHB1_9CUCU</name>
<evidence type="ECO:0000313" key="1">
    <source>
        <dbReference type="EMBL" id="KAL3290332.1"/>
    </source>
</evidence>
<organism evidence="1 2">
    <name type="scientific">Cryptolaemus montrouzieri</name>
    <dbReference type="NCBI Taxonomy" id="559131"/>
    <lineage>
        <taxon>Eukaryota</taxon>
        <taxon>Metazoa</taxon>
        <taxon>Ecdysozoa</taxon>
        <taxon>Arthropoda</taxon>
        <taxon>Hexapoda</taxon>
        <taxon>Insecta</taxon>
        <taxon>Pterygota</taxon>
        <taxon>Neoptera</taxon>
        <taxon>Endopterygota</taxon>
        <taxon>Coleoptera</taxon>
        <taxon>Polyphaga</taxon>
        <taxon>Cucujiformia</taxon>
        <taxon>Coccinelloidea</taxon>
        <taxon>Coccinellidae</taxon>
        <taxon>Scymninae</taxon>
        <taxon>Scymnini</taxon>
        <taxon>Cryptolaemus</taxon>
    </lineage>
</organism>
<protein>
    <submittedName>
        <fullName evidence="1">Uncharacterized protein</fullName>
    </submittedName>
</protein>
<reference evidence="1 2" key="1">
    <citation type="journal article" date="2021" name="BMC Biol.">
        <title>Horizontally acquired antibacterial genes associated with adaptive radiation of ladybird beetles.</title>
        <authorList>
            <person name="Li H.S."/>
            <person name="Tang X.F."/>
            <person name="Huang Y.H."/>
            <person name="Xu Z.Y."/>
            <person name="Chen M.L."/>
            <person name="Du X.Y."/>
            <person name="Qiu B.Y."/>
            <person name="Chen P.T."/>
            <person name="Zhang W."/>
            <person name="Slipinski A."/>
            <person name="Escalona H.E."/>
            <person name="Waterhouse R.M."/>
            <person name="Zwick A."/>
            <person name="Pang H."/>
        </authorList>
    </citation>
    <scope>NUCLEOTIDE SEQUENCE [LARGE SCALE GENOMIC DNA]</scope>
    <source>
        <strain evidence="1">SYSU2018</strain>
    </source>
</reference>
<dbReference type="AlphaFoldDB" id="A0ABD2PHB1"/>
<accession>A0ABD2PHB1</accession>
<sequence length="96" mass="11064">MGVVKTMPMVFYGKFKWYSTAFSTEINPSNNYVDGKMISEKPDEEEYLESVDKDLSKFREYIKTHDQDLAPLKLIMQESLSSVDSSSSKLFEQHAP</sequence>
<gene>
    <name evidence="1" type="ORF">HHI36_023676</name>
</gene>
<keyword evidence="2" id="KW-1185">Reference proteome</keyword>
<comment type="caution">
    <text evidence="1">The sequence shown here is derived from an EMBL/GenBank/DDBJ whole genome shotgun (WGS) entry which is preliminary data.</text>
</comment>
<proteinExistence type="predicted"/>
<evidence type="ECO:0000313" key="2">
    <source>
        <dbReference type="Proteomes" id="UP001516400"/>
    </source>
</evidence>
<dbReference type="EMBL" id="JABFTP020000186">
    <property type="protein sequence ID" value="KAL3290332.1"/>
    <property type="molecule type" value="Genomic_DNA"/>
</dbReference>